<keyword evidence="1" id="KW-1133">Transmembrane helix</keyword>
<dbReference type="Pfam" id="PF05437">
    <property type="entry name" value="AzlD"/>
    <property type="match status" value="1"/>
</dbReference>
<evidence type="ECO:0000313" key="3">
    <source>
        <dbReference type="EMBL" id="NYD88167.1"/>
    </source>
</evidence>
<sequence length="109" mass="10961">MSPLPPDALWAAVALAGLACLGIKLAGHVLPEHWLARPRVARVAALVTVALLAALVAVQTATDGGRLVVDARLPALAVAAVALVLRAPFVVVVVLAAVTAAGLRLLGMP</sequence>
<reference evidence="2 5" key="2">
    <citation type="submission" date="2021-01" db="EMBL/GenBank/DDBJ databases">
        <title>Whole genome shotgun sequence of Cellulomonas oligotrophica NBRC 109435.</title>
        <authorList>
            <person name="Komaki H."/>
            <person name="Tamura T."/>
        </authorList>
    </citation>
    <scope>NUCLEOTIDE SEQUENCE [LARGE SCALE GENOMIC DNA]</scope>
    <source>
        <strain evidence="2 5">NBRC 109435</strain>
    </source>
</reference>
<feature type="transmembrane region" description="Helical" evidence="1">
    <location>
        <begin position="12"/>
        <end position="31"/>
    </location>
</feature>
<evidence type="ECO:0000313" key="4">
    <source>
        <dbReference type="Proteomes" id="UP000577956"/>
    </source>
</evidence>
<feature type="transmembrane region" description="Helical" evidence="1">
    <location>
        <begin position="43"/>
        <end position="61"/>
    </location>
</feature>
<comment type="caution">
    <text evidence="3">The sequence shown here is derived from an EMBL/GenBank/DDBJ whole genome shotgun (WGS) entry which is preliminary data.</text>
</comment>
<organism evidence="3 4">
    <name type="scientific">Cellulomonas oligotrophica</name>
    <dbReference type="NCBI Taxonomy" id="931536"/>
    <lineage>
        <taxon>Bacteria</taxon>
        <taxon>Bacillati</taxon>
        <taxon>Actinomycetota</taxon>
        <taxon>Actinomycetes</taxon>
        <taxon>Micrococcales</taxon>
        <taxon>Cellulomonadaceae</taxon>
        <taxon>Cellulomonas</taxon>
    </lineage>
</organism>
<evidence type="ECO:0000256" key="1">
    <source>
        <dbReference type="SAM" id="Phobius"/>
    </source>
</evidence>
<feature type="transmembrane region" description="Helical" evidence="1">
    <location>
        <begin position="73"/>
        <end position="106"/>
    </location>
</feature>
<protein>
    <recommendedName>
        <fullName evidence="6">Branched-chain amino acid transporter AzlD</fullName>
    </recommendedName>
</protein>
<dbReference type="InterPro" id="IPR008407">
    <property type="entry name" value="Brnchd-chn_aa_trnsp_AzlD"/>
</dbReference>
<keyword evidence="5" id="KW-1185">Reference proteome</keyword>
<dbReference type="AlphaFoldDB" id="A0A7Y9FJI6"/>
<reference evidence="3 4" key="1">
    <citation type="submission" date="2020-07" db="EMBL/GenBank/DDBJ databases">
        <title>Sequencing the genomes of 1000 actinobacteria strains.</title>
        <authorList>
            <person name="Klenk H.-P."/>
        </authorList>
    </citation>
    <scope>NUCLEOTIDE SEQUENCE [LARGE SCALE GENOMIC DNA]</scope>
    <source>
        <strain evidence="3 4">DSM 24482</strain>
    </source>
</reference>
<accession>A0A7Y9FJI6</accession>
<evidence type="ECO:0008006" key="6">
    <source>
        <dbReference type="Google" id="ProtNLM"/>
    </source>
</evidence>
<evidence type="ECO:0000313" key="5">
    <source>
        <dbReference type="Proteomes" id="UP000618382"/>
    </source>
</evidence>
<name>A0A7Y9FJI6_9CELL</name>
<dbReference type="EMBL" id="JACCBK010000001">
    <property type="protein sequence ID" value="NYD88167.1"/>
    <property type="molecule type" value="Genomic_DNA"/>
</dbReference>
<proteinExistence type="predicted"/>
<dbReference type="Proteomes" id="UP000618382">
    <property type="component" value="Unassembled WGS sequence"/>
</dbReference>
<gene>
    <name evidence="3" type="ORF">BKA21_003716</name>
    <name evidence="2" type="ORF">Col01nite_28340</name>
</gene>
<keyword evidence="1" id="KW-0472">Membrane</keyword>
<evidence type="ECO:0000313" key="2">
    <source>
        <dbReference type="EMBL" id="GIG33675.1"/>
    </source>
</evidence>
<dbReference type="EMBL" id="BONN01000008">
    <property type="protein sequence ID" value="GIG33675.1"/>
    <property type="molecule type" value="Genomic_DNA"/>
</dbReference>
<keyword evidence="1" id="KW-0812">Transmembrane</keyword>
<dbReference type="Proteomes" id="UP000577956">
    <property type="component" value="Unassembled WGS sequence"/>
</dbReference>